<dbReference type="SUPFAM" id="SSF100950">
    <property type="entry name" value="NagB/RpiA/CoA transferase-like"/>
    <property type="match status" value="1"/>
</dbReference>
<dbReference type="RefSeq" id="WP_073007104.1">
    <property type="nucleotide sequence ID" value="NZ_FQZO01000003.1"/>
</dbReference>
<evidence type="ECO:0000313" key="3">
    <source>
        <dbReference type="Proteomes" id="UP000184080"/>
    </source>
</evidence>
<dbReference type="PANTHER" id="PTHR36179:SF2">
    <property type="entry name" value="LUD DOMAIN-CONTAINING PROTEIN"/>
    <property type="match status" value="1"/>
</dbReference>
<name>A0A1M6HMI2_9CLOT</name>
<evidence type="ECO:0000259" key="1">
    <source>
        <dbReference type="Pfam" id="PF02589"/>
    </source>
</evidence>
<evidence type="ECO:0000313" key="2">
    <source>
        <dbReference type="EMBL" id="SHJ23377.1"/>
    </source>
</evidence>
<organism evidence="2 3">
    <name type="scientific">Clostridium amylolyticum</name>
    <dbReference type="NCBI Taxonomy" id="1121298"/>
    <lineage>
        <taxon>Bacteria</taxon>
        <taxon>Bacillati</taxon>
        <taxon>Bacillota</taxon>
        <taxon>Clostridia</taxon>
        <taxon>Eubacteriales</taxon>
        <taxon>Clostridiaceae</taxon>
        <taxon>Clostridium</taxon>
    </lineage>
</organism>
<feature type="domain" description="LUD" evidence="1">
    <location>
        <begin position="5"/>
        <end position="198"/>
    </location>
</feature>
<dbReference type="PIRSF" id="PIRSF020269">
    <property type="entry name" value="DUF1121"/>
    <property type="match status" value="1"/>
</dbReference>
<dbReference type="PANTHER" id="PTHR36179">
    <property type="entry name" value="LUD_DOM DOMAIN-CONTAINING PROTEIN"/>
    <property type="match status" value="1"/>
</dbReference>
<dbReference type="Gene3D" id="3.40.50.10420">
    <property type="entry name" value="NagB/RpiA/CoA transferase-like"/>
    <property type="match status" value="1"/>
</dbReference>
<accession>A0A1M6HMI2</accession>
<dbReference type="Pfam" id="PF02589">
    <property type="entry name" value="LUD_dom"/>
    <property type="match status" value="1"/>
</dbReference>
<proteinExistence type="predicted"/>
<reference evidence="2 3" key="1">
    <citation type="submission" date="2016-11" db="EMBL/GenBank/DDBJ databases">
        <authorList>
            <person name="Jaros S."/>
            <person name="Januszkiewicz K."/>
            <person name="Wedrychowicz H."/>
        </authorList>
    </citation>
    <scope>NUCLEOTIDE SEQUENCE [LARGE SCALE GENOMIC DNA]</scope>
    <source>
        <strain evidence="2 3">DSM 21864</strain>
    </source>
</reference>
<gene>
    <name evidence="2" type="ORF">SAMN05444401_2576</name>
</gene>
<dbReference type="STRING" id="1121298.SAMN05444401_2576"/>
<dbReference type="Proteomes" id="UP000184080">
    <property type="component" value="Unassembled WGS sequence"/>
</dbReference>
<dbReference type="EMBL" id="FQZO01000003">
    <property type="protein sequence ID" value="SHJ23377.1"/>
    <property type="molecule type" value="Genomic_DNA"/>
</dbReference>
<dbReference type="InterPro" id="IPR003741">
    <property type="entry name" value="LUD_dom"/>
</dbReference>
<dbReference type="OrthoDB" id="9809147at2"/>
<dbReference type="AlphaFoldDB" id="A0A1M6HMI2"/>
<sequence length="204" mass="22572">MKDKIEKLITNFKLRNIEVIYADTLECAKNEILNLVPTNISVGIGHSATLQKMDITKILNDRGNTVFDKELAKDKEECKVLKKKALLAEWYITGSNAISTDGQIINVDHSGNRVAAITFGPDNVIIVVGVNKIVDTWEEAIKRVKNIACPLNAKRAGFNPPCVRLNKCVDCTSTERVCNSISIIEGQSVKGRIKVFIVNEDLGF</sequence>
<keyword evidence="3" id="KW-1185">Reference proteome</keyword>
<protein>
    <submittedName>
        <fullName evidence="2">Uncharacterized ACR, YkgG family COG1556</fullName>
    </submittedName>
</protein>
<dbReference type="InterPro" id="IPR009501">
    <property type="entry name" value="UCP020269"/>
</dbReference>
<dbReference type="InterPro" id="IPR037171">
    <property type="entry name" value="NagB/RpiA_transferase-like"/>
</dbReference>
<dbReference type="InterPro" id="IPR024185">
    <property type="entry name" value="FTHF_cligase-like_sf"/>
</dbReference>